<dbReference type="Pfam" id="PF00994">
    <property type="entry name" value="MoCF_biosynth"/>
    <property type="match status" value="1"/>
</dbReference>
<dbReference type="GO" id="GO:0046872">
    <property type="term" value="F:metal ion binding"/>
    <property type="evidence" value="ECO:0007669"/>
    <property type="project" value="UniProtKB-UniRule"/>
</dbReference>
<dbReference type="GO" id="GO:0005829">
    <property type="term" value="C:cytosol"/>
    <property type="evidence" value="ECO:0007669"/>
    <property type="project" value="TreeGrafter"/>
</dbReference>
<dbReference type="Gene3D" id="2.40.340.10">
    <property type="entry name" value="MoeA, C-terminal, domain IV"/>
    <property type="match status" value="1"/>
</dbReference>
<reference evidence="13 14" key="1">
    <citation type="journal article" date="2015" name="Int. J. Syst. Evol. Microbiol.">
        <title>Description of Sphingopyxis fribergensis sp. nov. - a soil bacterium with the ability to degrade styrene and phenylacetic acid.</title>
        <authorList>
            <person name="Oelschlagel M."/>
            <person name="Ruckert C."/>
            <person name="Kalinowski J."/>
            <person name="Schmidt G."/>
            <person name="Schlomann M."/>
            <person name="Tischler D."/>
        </authorList>
    </citation>
    <scope>NUCLEOTIDE SEQUENCE [LARGE SCALE GENOMIC DNA]</scope>
    <source>
        <strain evidence="13 14">Kp5.2</strain>
    </source>
</reference>
<dbReference type="NCBIfam" id="NF045515">
    <property type="entry name" value="Glp_gephyrin"/>
    <property type="match status" value="1"/>
</dbReference>
<comment type="function">
    <text evidence="2 11">Catalyzes the insertion of molybdate into adenylated molybdopterin with the concomitant release of AMP.</text>
</comment>
<dbReference type="Proteomes" id="UP000030907">
    <property type="component" value="Chromosome"/>
</dbReference>
<dbReference type="PANTHER" id="PTHR10192:SF5">
    <property type="entry name" value="GEPHYRIN"/>
    <property type="match status" value="1"/>
</dbReference>
<evidence type="ECO:0000256" key="1">
    <source>
        <dbReference type="ARBA" id="ARBA00001946"/>
    </source>
</evidence>
<proteinExistence type="inferred from homology"/>
<evidence type="ECO:0000313" key="14">
    <source>
        <dbReference type="Proteomes" id="UP000030907"/>
    </source>
</evidence>
<feature type="domain" description="MoaB/Mog" evidence="12">
    <location>
        <begin position="177"/>
        <end position="315"/>
    </location>
</feature>
<evidence type="ECO:0000256" key="4">
    <source>
        <dbReference type="ARBA" id="ARBA00010763"/>
    </source>
</evidence>
<dbReference type="HOGENOM" id="CLU_010186_7_0_5"/>
<comment type="catalytic activity">
    <reaction evidence="10">
        <text>adenylyl-molybdopterin + molybdate = Mo-molybdopterin + AMP + H(+)</text>
        <dbReference type="Rhea" id="RHEA:35047"/>
        <dbReference type="ChEBI" id="CHEBI:15378"/>
        <dbReference type="ChEBI" id="CHEBI:36264"/>
        <dbReference type="ChEBI" id="CHEBI:62727"/>
        <dbReference type="ChEBI" id="CHEBI:71302"/>
        <dbReference type="ChEBI" id="CHEBI:456215"/>
        <dbReference type="EC" id="2.10.1.1"/>
    </reaction>
</comment>
<dbReference type="InterPro" id="IPR001453">
    <property type="entry name" value="MoaB/Mog_dom"/>
</dbReference>
<comment type="cofactor">
    <cofactor evidence="1 11">
        <name>Mg(2+)</name>
        <dbReference type="ChEBI" id="CHEBI:18420"/>
    </cofactor>
</comment>
<dbReference type="FunFam" id="3.40.980.10:FF:000004">
    <property type="entry name" value="Molybdopterin molybdenumtransferase"/>
    <property type="match status" value="1"/>
</dbReference>
<dbReference type="SMART" id="SM00852">
    <property type="entry name" value="MoCF_biosynth"/>
    <property type="match status" value="1"/>
</dbReference>
<dbReference type="Gene3D" id="2.170.190.11">
    <property type="entry name" value="Molybdopterin biosynthesis moea protein, domain 3"/>
    <property type="match status" value="1"/>
</dbReference>
<evidence type="ECO:0000259" key="12">
    <source>
        <dbReference type="SMART" id="SM00852"/>
    </source>
</evidence>
<evidence type="ECO:0000256" key="6">
    <source>
        <dbReference type="ARBA" id="ARBA00022679"/>
    </source>
</evidence>
<dbReference type="InterPro" id="IPR005111">
    <property type="entry name" value="MoeA_C_domain_IV"/>
</dbReference>
<evidence type="ECO:0000256" key="11">
    <source>
        <dbReference type="RuleBase" id="RU365090"/>
    </source>
</evidence>
<keyword evidence="9 11" id="KW-0501">Molybdenum cofactor biosynthesis</keyword>
<dbReference type="GO" id="GO:0006777">
    <property type="term" value="P:Mo-molybdopterin cofactor biosynthetic process"/>
    <property type="evidence" value="ECO:0007669"/>
    <property type="project" value="UniProtKB-UniRule"/>
</dbReference>
<dbReference type="InterPro" id="IPR036135">
    <property type="entry name" value="MoeA_linker/N_sf"/>
</dbReference>
<evidence type="ECO:0000313" key="13">
    <source>
        <dbReference type="EMBL" id="AJA08763.1"/>
    </source>
</evidence>
<gene>
    <name evidence="13" type="ORF">SKP52_09260</name>
</gene>
<dbReference type="InterPro" id="IPR036425">
    <property type="entry name" value="MoaB/Mog-like_dom_sf"/>
</dbReference>
<evidence type="ECO:0000256" key="9">
    <source>
        <dbReference type="ARBA" id="ARBA00023150"/>
    </source>
</evidence>
<keyword evidence="14" id="KW-1185">Reference proteome</keyword>
<comment type="pathway">
    <text evidence="3 11">Cofactor biosynthesis; molybdopterin biosynthesis.</text>
</comment>
<dbReference type="SUPFAM" id="SSF63867">
    <property type="entry name" value="MoeA C-terminal domain-like"/>
    <property type="match status" value="1"/>
</dbReference>
<evidence type="ECO:0000256" key="2">
    <source>
        <dbReference type="ARBA" id="ARBA00002901"/>
    </source>
</evidence>
<dbReference type="InterPro" id="IPR005110">
    <property type="entry name" value="MoeA_linker/N"/>
</dbReference>
<evidence type="ECO:0000256" key="3">
    <source>
        <dbReference type="ARBA" id="ARBA00005046"/>
    </source>
</evidence>
<dbReference type="Gene3D" id="3.40.980.10">
    <property type="entry name" value="MoaB/Mog-like domain"/>
    <property type="match status" value="1"/>
</dbReference>
<sequence>MTGLLPVEQAQARLFALREPLPRQNISLSESLGRYLSDDVLAQRDQPAAPLSAMDGYAIRFDDLPGPWAVIGEVAAGAAPDRAVSAREAMRIFTGAMVPAGADTVVVQEDVAVDGTHLRLTGDGPGTRGRHIRERAADFASGECLLPAGTRLTPGAIAAAAMSGAGGLAVGTRPSVAIMTTGDELVQPGRPPAPGQIPDSNGVMLAAMLAGEVPEPILPHHVRDDRLLLSKVLKDLARRHDVIVTVGGASVGDHDHVRGAFEDAGGHIDFWRIAMRPGKPLIAGTMGDAILLGLPGNPSSAFVTATLFLLPLIRHLAGARDPLPTVQRAPLAEPLPEGGTRRDYLRARLENGYLTPFLGQESGLTLPLASANSLLIREIGAPAQDAGAMADYLVIA</sequence>
<dbReference type="AlphaFoldDB" id="A0A0A7PHS8"/>
<protein>
    <recommendedName>
        <fullName evidence="11">Molybdopterin molybdenumtransferase</fullName>
        <ecNumber evidence="11">2.10.1.1</ecNumber>
    </recommendedName>
</protein>
<keyword evidence="5 11" id="KW-0500">Molybdenum</keyword>
<evidence type="ECO:0000256" key="5">
    <source>
        <dbReference type="ARBA" id="ARBA00022505"/>
    </source>
</evidence>
<dbReference type="Gene3D" id="3.90.105.10">
    <property type="entry name" value="Molybdopterin biosynthesis moea protein, domain 2"/>
    <property type="match status" value="1"/>
</dbReference>
<keyword evidence="6 11" id="KW-0808">Transferase</keyword>
<organism evidence="13 14">
    <name type="scientific">Sphingopyxis fribergensis</name>
    <dbReference type="NCBI Taxonomy" id="1515612"/>
    <lineage>
        <taxon>Bacteria</taxon>
        <taxon>Pseudomonadati</taxon>
        <taxon>Pseudomonadota</taxon>
        <taxon>Alphaproteobacteria</taxon>
        <taxon>Sphingomonadales</taxon>
        <taxon>Sphingomonadaceae</taxon>
        <taxon>Sphingopyxis</taxon>
    </lineage>
</organism>
<dbReference type="PANTHER" id="PTHR10192">
    <property type="entry name" value="MOLYBDOPTERIN BIOSYNTHESIS PROTEIN"/>
    <property type="match status" value="1"/>
</dbReference>
<dbReference type="NCBIfam" id="TIGR00177">
    <property type="entry name" value="molyb_syn"/>
    <property type="match status" value="1"/>
</dbReference>
<dbReference type="CDD" id="cd00887">
    <property type="entry name" value="MoeA"/>
    <property type="match status" value="1"/>
</dbReference>
<dbReference type="UniPathway" id="UPA00344"/>
<keyword evidence="8 11" id="KW-0460">Magnesium</keyword>
<evidence type="ECO:0000256" key="10">
    <source>
        <dbReference type="ARBA" id="ARBA00047317"/>
    </source>
</evidence>
<dbReference type="Pfam" id="PF03454">
    <property type="entry name" value="MoeA_C"/>
    <property type="match status" value="1"/>
</dbReference>
<dbReference type="OrthoDB" id="9804758at2"/>
<dbReference type="KEGG" id="sphk:SKP52_09260"/>
<dbReference type="STRING" id="1515612.SKP52_09260"/>
<keyword evidence="7 11" id="KW-0479">Metal-binding</keyword>
<accession>A0A0A7PHS8</accession>
<dbReference type="Pfam" id="PF03453">
    <property type="entry name" value="MoeA_N"/>
    <property type="match status" value="1"/>
</dbReference>
<dbReference type="GO" id="GO:0061599">
    <property type="term" value="F:molybdopterin molybdotransferase activity"/>
    <property type="evidence" value="ECO:0007669"/>
    <property type="project" value="UniProtKB-UniRule"/>
</dbReference>
<dbReference type="InterPro" id="IPR038987">
    <property type="entry name" value="MoeA-like"/>
</dbReference>
<dbReference type="EMBL" id="CP009122">
    <property type="protein sequence ID" value="AJA08763.1"/>
    <property type="molecule type" value="Genomic_DNA"/>
</dbReference>
<dbReference type="InterPro" id="IPR036688">
    <property type="entry name" value="MoeA_C_domain_IV_sf"/>
</dbReference>
<dbReference type="SUPFAM" id="SSF53218">
    <property type="entry name" value="Molybdenum cofactor biosynthesis proteins"/>
    <property type="match status" value="1"/>
</dbReference>
<name>A0A0A7PHS8_9SPHN</name>
<evidence type="ECO:0000256" key="7">
    <source>
        <dbReference type="ARBA" id="ARBA00022723"/>
    </source>
</evidence>
<dbReference type="SUPFAM" id="SSF63882">
    <property type="entry name" value="MoeA N-terminal region -like"/>
    <property type="match status" value="1"/>
</dbReference>
<dbReference type="EC" id="2.10.1.1" evidence="11"/>
<dbReference type="RefSeq" id="WP_039574151.1">
    <property type="nucleotide sequence ID" value="NZ_CP009122.1"/>
</dbReference>
<evidence type="ECO:0000256" key="8">
    <source>
        <dbReference type="ARBA" id="ARBA00022842"/>
    </source>
</evidence>
<comment type="similarity">
    <text evidence="4 11">Belongs to the MoeA family.</text>
</comment>